<gene>
    <name evidence="2" type="ORF">Tco025E_07866</name>
</gene>
<comment type="caution">
    <text evidence="2">The sequence shown here is derived from an EMBL/GenBank/DDBJ whole genome shotgun (WGS) entry which is preliminary data.</text>
</comment>
<protein>
    <recommendedName>
        <fullName evidence="1">Trypanosoma Tc-38 (p38) protein domain-containing protein</fullName>
    </recommendedName>
</protein>
<proteinExistence type="predicted"/>
<dbReference type="Pfam" id="PF20054">
    <property type="entry name" value="Tc-38"/>
    <property type="match status" value="2"/>
</dbReference>
<name>A0A3S5IR85_9TRYP</name>
<dbReference type="RefSeq" id="XP_029225180.1">
    <property type="nucleotide sequence ID" value="XM_029374725.1"/>
</dbReference>
<evidence type="ECO:0000313" key="2">
    <source>
        <dbReference type="EMBL" id="RNF05102.1"/>
    </source>
</evidence>
<dbReference type="Proteomes" id="UP000284403">
    <property type="component" value="Unassembled WGS sequence"/>
</dbReference>
<dbReference type="EMBL" id="MKKU01000651">
    <property type="protein sequence ID" value="RNF05102.1"/>
    <property type="molecule type" value="Genomic_DNA"/>
</dbReference>
<organism evidence="2 3">
    <name type="scientific">Trypanosoma conorhini</name>
    <dbReference type="NCBI Taxonomy" id="83891"/>
    <lineage>
        <taxon>Eukaryota</taxon>
        <taxon>Discoba</taxon>
        <taxon>Euglenozoa</taxon>
        <taxon>Kinetoplastea</taxon>
        <taxon>Metakinetoplastina</taxon>
        <taxon>Trypanosomatida</taxon>
        <taxon>Trypanosomatidae</taxon>
        <taxon>Trypanosoma</taxon>
    </lineage>
</organism>
<feature type="domain" description="Trypanosoma Tc-38 (p38) protein" evidence="1">
    <location>
        <begin position="187"/>
        <end position="252"/>
    </location>
</feature>
<dbReference type="InterPro" id="IPR045399">
    <property type="entry name" value="Tc-38"/>
</dbReference>
<sequence length="261" mass="29953">MRQGFFKQPLTSLTVVEPSIRGISSAHSSSLAQSTPRSFITGERYSQRLETQLMRFGRQMKFNSPLWITEKQRKEEGLQLRSVNEIPFCPPSTERMESIPIVVNAAFVEETDLFFFFMRRPLPVRGVSSGQHWIYTEGQWSAISPSKSSFPWMEKLFACVNCMLLETRPPQASSQRDVTASLGCQGREVKSRMRELILPPSTASGRQPEFFWIDHTAVVLHGVALFTDAAWFPLNAITVDASCMYNMEQVELHRKQHRLFW</sequence>
<dbReference type="OrthoDB" id="251264at2759"/>
<evidence type="ECO:0000313" key="3">
    <source>
        <dbReference type="Proteomes" id="UP000284403"/>
    </source>
</evidence>
<feature type="domain" description="Trypanosoma Tc-38 (p38) protein" evidence="1">
    <location>
        <begin position="41"/>
        <end position="81"/>
    </location>
</feature>
<dbReference type="GeneID" id="40321477"/>
<accession>A0A3S5IR85</accession>
<keyword evidence="3" id="KW-1185">Reference proteome</keyword>
<dbReference type="AlphaFoldDB" id="A0A3S5IR85"/>
<reference evidence="2 3" key="1">
    <citation type="journal article" date="2018" name="BMC Genomics">
        <title>Genomic comparison of Trypanosoma conorhini and Trypanosoma rangeli to Trypanosoma cruzi strains of high and low virulence.</title>
        <authorList>
            <person name="Bradwell K.R."/>
            <person name="Koparde V.N."/>
            <person name="Matveyev A.V."/>
            <person name="Serrano M.G."/>
            <person name="Alves J.M."/>
            <person name="Parikh H."/>
            <person name="Huang B."/>
            <person name="Lee V."/>
            <person name="Espinosa-Alvarez O."/>
            <person name="Ortiz P.A."/>
            <person name="Costa-Martins A.G."/>
            <person name="Teixeira M.M."/>
            <person name="Buck G.A."/>
        </authorList>
    </citation>
    <scope>NUCLEOTIDE SEQUENCE [LARGE SCALE GENOMIC DNA]</scope>
    <source>
        <strain evidence="2 3">025E</strain>
    </source>
</reference>
<evidence type="ECO:0000259" key="1">
    <source>
        <dbReference type="Pfam" id="PF20054"/>
    </source>
</evidence>